<gene>
    <name evidence="6" type="ORF">DES47_10239</name>
</gene>
<dbReference type="PROSITE" id="PS50931">
    <property type="entry name" value="HTH_LYSR"/>
    <property type="match status" value="1"/>
</dbReference>
<dbReference type="Gene3D" id="1.10.10.10">
    <property type="entry name" value="Winged helix-like DNA-binding domain superfamily/Winged helix DNA-binding domain"/>
    <property type="match status" value="1"/>
</dbReference>
<dbReference type="Proteomes" id="UP000295361">
    <property type="component" value="Unassembled WGS sequence"/>
</dbReference>
<dbReference type="InterPro" id="IPR000847">
    <property type="entry name" value="LysR_HTH_N"/>
</dbReference>
<keyword evidence="4" id="KW-0804">Transcription</keyword>
<keyword evidence="2" id="KW-0805">Transcription regulation</keyword>
<evidence type="ECO:0000259" key="5">
    <source>
        <dbReference type="PROSITE" id="PS50931"/>
    </source>
</evidence>
<feature type="domain" description="HTH lysR-type" evidence="5">
    <location>
        <begin position="10"/>
        <end position="59"/>
    </location>
</feature>
<dbReference type="FunFam" id="1.10.10.10:FF:000001">
    <property type="entry name" value="LysR family transcriptional regulator"/>
    <property type="match status" value="1"/>
</dbReference>
<evidence type="ECO:0000256" key="3">
    <source>
        <dbReference type="ARBA" id="ARBA00023125"/>
    </source>
</evidence>
<reference evidence="6 7" key="1">
    <citation type="submission" date="2019-03" db="EMBL/GenBank/DDBJ databases">
        <title>Genomic Encyclopedia of Type Strains, Phase IV (KMG-IV): sequencing the most valuable type-strain genomes for metagenomic binning, comparative biology and taxonomic classification.</title>
        <authorList>
            <person name="Goeker M."/>
        </authorList>
    </citation>
    <scope>NUCLEOTIDE SEQUENCE [LARGE SCALE GENOMIC DNA]</scope>
    <source>
        <strain evidence="6 7">DSM 16998</strain>
    </source>
</reference>
<sequence>MDAFSDPSFFVLLMKRGSLAAAAQEMGVTPPSVSKRLSALEARLGVRQLHRTTRRISLTPEGETYLVEGTRVLAELDALEHAVAGSRATPKGLLKINATLGFGRQHIAPMHLSARERRDLWHLASARRRQTGDGQGARHAEQQ</sequence>
<dbReference type="InterPro" id="IPR058163">
    <property type="entry name" value="LysR-type_TF_proteobact-type"/>
</dbReference>
<dbReference type="SUPFAM" id="SSF46785">
    <property type="entry name" value="Winged helix' DNA-binding domain"/>
    <property type="match status" value="1"/>
</dbReference>
<evidence type="ECO:0000313" key="6">
    <source>
        <dbReference type="EMBL" id="TDP72294.1"/>
    </source>
</evidence>
<name>A0A4V3CTH5_9BURK</name>
<keyword evidence="3" id="KW-0238">DNA-binding</keyword>
<evidence type="ECO:0000256" key="2">
    <source>
        <dbReference type="ARBA" id="ARBA00023015"/>
    </source>
</evidence>
<evidence type="ECO:0000256" key="4">
    <source>
        <dbReference type="ARBA" id="ARBA00023163"/>
    </source>
</evidence>
<dbReference type="PANTHER" id="PTHR30537:SF5">
    <property type="entry name" value="HTH-TYPE TRANSCRIPTIONAL ACTIVATOR TTDR-RELATED"/>
    <property type="match status" value="1"/>
</dbReference>
<dbReference type="GO" id="GO:0006351">
    <property type="term" value="P:DNA-templated transcription"/>
    <property type="evidence" value="ECO:0007669"/>
    <property type="project" value="TreeGrafter"/>
</dbReference>
<dbReference type="GO" id="GO:0043565">
    <property type="term" value="F:sequence-specific DNA binding"/>
    <property type="evidence" value="ECO:0007669"/>
    <property type="project" value="TreeGrafter"/>
</dbReference>
<comment type="caution">
    <text evidence="6">The sequence shown here is derived from an EMBL/GenBank/DDBJ whole genome shotgun (WGS) entry which is preliminary data.</text>
</comment>
<evidence type="ECO:0000313" key="7">
    <source>
        <dbReference type="Proteomes" id="UP000295361"/>
    </source>
</evidence>
<dbReference type="InterPro" id="IPR036390">
    <property type="entry name" value="WH_DNA-bd_sf"/>
</dbReference>
<protein>
    <submittedName>
        <fullName evidence="6">Regulatory helix-turn-helix LysR family protein</fullName>
    </submittedName>
</protein>
<dbReference type="GO" id="GO:0003700">
    <property type="term" value="F:DNA-binding transcription factor activity"/>
    <property type="evidence" value="ECO:0007669"/>
    <property type="project" value="InterPro"/>
</dbReference>
<dbReference type="InParanoid" id="A0A4V3CTH5"/>
<dbReference type="EMBL" id="SNXS01000002">
    <property type="protein sequence ID" value="TDP72294.1"/>
    <property type="molecule type" value="Genomic_DNA"/>
</dbReference>
<dbReference type="PANTHER" id="PTHR30537">
    <property type="entry name" value="HTH-TYPE TRANSCRIPTIONAL REGULATOR"/>
    <property type="match status" value="1"/>
</dbReference>
<accession>A0A4V3CTH5</accession>
<dbReference type="AlphaFoldDB" id="A0A4V3CTH5"/>
<proteinExistence type="inferred from homology"/>
<dbReference type="Pfam" id="PF00126">
    <property type="entry name" value="HTH_1"/>
    <property type="match status" value="1"/>
</dbReference>
<organism evidence="6 7">
    <name type="scientific">Roseateles toxinivorans</name>
    <dbReference type="NCBI Taxonomy" id="270368"/>
    <lineage>
        <taxon>Bacteria</taxon>
        <taxon>Pseudomonadati</taxon>
        <taxon>Pseudomonadota</taxon>
        <taxon>Betaproteobacteria</taxon>
        <taxon>Burkholderiales</taxon>
        <taxon>Sphaerotilaceae</taxon>
        <taxon>Roseateles</taxon>
    </lineage>
</organism>
<comment type="similarity">
    <text evidence="1">Belongs to the LysR transcriptional regulatory family.</text>
</comment>
<evidence type="ECO:0000256" key="1">
    <source>
        <dbReference type="ARBA" id="ARBA00009437"/>
    </source>
</evidence>
<dbReference type="InterPro" id="IPR036388">
    <property type="entry name" value="WH-like_DNA-bd_sf"/>
</dbReference>
<keyword evidence="7" id="KW-1185">Reference proteome</keyword>